<organism evidence="2 3">
    <name type="scientific">Congregibacter variabilis</name>
    <dbReference type="NCBI Taxonomy" id="3081200"/>
    <lineage>
        <taxon>Bacteria</taxon>
        <taxon>Pseudomonadati</taxon>
        <taxon>Pseudomonadota</taxon>
        <taxon>Gammaproteobacteria</taxon>
        <taxon>Cellvibrionales</taxon>
        <taxon>Halieaceae</taxon>
        <taxon>Congregibacter</taxon>
    </lineage>
</organism>
<reference evidence="2 3" key="1">
    <citation type="submission" date="2023-10" db="EMBL/GenBank/DDBJ databases">
        <title>Two novel species belonging to the OM43/NOR5 clade.</title>
        <authorList>
            <person name="Park M."/>
        </authorList>
    </citation>
    <scope>NUCLEOTIDE SEQUENCE [LARGE SCALE GENOMIC DNA]</scope>
    <source>
        <strain evidence="2 3">IMCC43200</strain>
    </source>
</reference>
<protein>
    <recommendedName>
        <fullName evidence="1">DUF6874 domain-containing protein</fullName>
    </recommendedName>
</protein>
<feature type="domain" description="DUF6874" evidence="1">
    <location>
        <begin position="22"/>
        <end position="98"/>
    </location>
</feature>
<evidence type="ECO:0000313" key="2">
    <source>
        <dbReference type="EMBL" id="WOJ92432.1"/>
    </source>
</evidence>
<gene>
    <name evidence="2" type="ORF">R0135_11625</name>
</gene>
<evidence type="ECO:0000313" key="3">
    <source>
        <dbReference type="Proteomes" id="UP001626537"/>
    </source>
</evidence>
<dbReference type="Pfam" id="PF21779">
    <property type="entry name" value="DUF6874"/>
    <property type="match status" value="1"/>
</dbReference>
<dbReference type="EMBL" id="CP136864">
    <property type="protein sequence ID" value="WOJ92432.1"/>
    <property type="molecule type" value="Genomic_DNA"/>
</dbReference>
<dbReference type="InterPro" id="IPR049239">
    <property type="entry name" value="DUF6874"/>
</dbReference>
<name>A0ABZ0I062_9GAMM</name>
<dbReference type="Proteomes" id="UP001626537">
    <property type="component" value="Chromosome"/>
</dbReference>
<sequence length="107" mass="11667">MTDMAVPTQQRSGHKEALSKHEQATVSAICSRVVRVLGLQDCEGLRQDIVIVQSNCPIDLDALAAAPDKVFMDELLTIVDSTDRTTGSLKASFYSRFMLDAPTLTLV</sequence>
<dbReference type="RefSeq" id="WP_407347029.1">
    <property type="nucleotide sequence ID" value="NZ_CP136864.1"/>
</dbReference>
<keyword evidence="3" id="KW-1185">Reference proteome</keyword>
<accession>A0ABZ0I062</accession>
<proteinExistence type="predicted"/>
<evidence type="ECO:0000259" key="1">
    <source>
        <dbReference type="Pfam" id="PF21779"/>
    </source>
</evidence>